<accession>A0A6G1FZL4</accession>
<evidence type="ECO:0000256" key="4">
    <source>
        <dbReference type="ARBA" id="ARBA00013566"/>
    </source>
</evidence>
<dbReference type="GO" id="GO:0005634">
    <property type="term" value="C:nucleus"/>
    <property type="evidence" value="ECO:0007669"/>
    <property type="project" value="TreeGrafter"/>
</dbReference>
<reference evidence="8" key="2">
    <citation type="submission" date="2020-04" db="EMBL/GenBank/DDBJ databases">
        <authorList>
            <consortium name="NCBI Genome Project"/>
        </authorList>
    </citation>
    <scope>NUCLEOTIDE SEQUENCE</scope>
    <source>
        <strain evidence="8">CBS 781.70</strain>
    </source>
</reference>
<comment type="similarity">
    <text evidence="3">Belongs to the RRG9 family.</text>
</comment>
<name>A0A6G1FZL4_9PEZI</name>
<sequence>KTESWQVQKEALKRKFGEEGWNPRKRLSPDVIEGIRALHSQSPETFTTPLLAQEFEVSPEAIRRILKTKWRPSNEQMEERRERWERRGIQVWEKYAQEKGMKPPKKWRILGV</sequence>
<dbReference type="RefSeq" id="XP_033532849.1">
    <property type="nucleotide sequence ID" value="XM_033675765.1"/>
</dbReference>
<dbReference type="Proteomes" id="UP000504638">
    <property type="component" value="Unplaced"/>
</dbReference>
<feature type="non-terminal residue" evidence="6">
    <location>
        <position position="112"/>
    </location>
</feature>
<evidence type="ECO:0000256" key="3">
    <source>
        <dbReference type="ARBA" id="ARBA00010895"/>
    </source>
</evidence>
<organism evidence="6">
    <name type="scientific">Eremomyces bilateralis CBS 781.70</name>
    <dbReference type="NCBI Taxonomy" id="1392243"/>
    <lineage>
        <taxon>Eukaryota</taxon>
        <taxon>Fungi</taxon>
        <taxon>Dikarya</taxon>
        <taxon>Ascomycota</taxon>
        <taxon>Pezizomycotina</taxon>
        <taxon>Dothideomycetes</taxon>
        <taxon>Dothideomycetes incertae sedis</taxon>
        <taxon>Eremomycetales</taxon>
        <taxon>Eremomycetaceae</taxon>
        <taxon>Eremomyces</taxon>
    </lineage>
</organism>
<protein>
    <recommendedName>
        <fullName evidence="4">Required for respiratory growth protein 9, mitochondrial</fullName>
    </recommendedName>
</protein>
<keyword evidence="7" id="KW-1185">Reference proteome</keyword>
<dbReference type="Pfam" id="PF06413">
    <property type="entry name" value="Neugrin"/>
    <property type="match status" value="1"/>
</dbReference>
<proteinExistence type="inferred from homology"/>
<keyword evidence="5" id="KW-0809">Transit peptide</keyword>
<dbReference type="GeneID" id="54416335"/>
<comment type="subcellular location">
    <subcellularLocation>
        <location evidence="2">Mitochondrion</location>
    </subcellularLocation>
</comment>
<evidence type="ECO:0000256" key="2">
    <source>
        <dbReference type="ARBA" id="ARBA00004173"/>
    </source>
</evidence>
<dbReference type="PANTHER" id="PTHR13475">
    <property type="entry name" value="NEUGRIN"/>
    <property type="match status" value="1"/>
</dbReference>
<evidence type="ECO:0000256" key="1">
    <source>
        <dbReference type="ARBA" id="ARBA00003548"/>
    </source>
</evidence>
<dbReference type="OrthoDB" id="5578174at2759"/>
<evidence type="ECO:0000313" key="6">
    <source>
        <dbReference type="EMBL" id="KAF1811218.1"/>
    </source>
</evidence>
<dbReference type="GO" id="GO:0005739">
    <property type="term" value="C:mitochondrion"/>
    <property type="evidence" value="ECO:0007669"/>
    <property type="project" value="UniProtKB-SubCell"/>
</dbReference>
<dbReference type="EMBL" id="ML975162">
    <property type="protein sequence ID" value="KAF1811218.1"/>
    <property type="molecule type" value="Genomic_DNA"/>
</dbReference>
<reference evidence="6 8" key="1">
    <citation type="submission" date="2020-01" db="EMBL/GenBank/DDBJ databases">
        <authorList>
            <consortium name="DOE Joint Genome Institute"/>
            <person name="Haridas S."/>
            <person name="Albert R."/>
            <person name="Binder M."/>
            <person name="Bloem J."/>
            <person name="Labutti K."/>
            <person name="Salamov A."/>
            <person name="Andreopoulos B."/>
            <person name="Baker S.E."/>
            <person name="Barry K."/>
            <person name="Bills G."/>
            <person name="Bluhm B.H."/>
            <person name="Cannon C."/>
            <person name="Castanera R."/>
            <person name="Culley D.E."/>
            <person name="Daum C."/>
            <person name="Ezra D."/>
            <person name="Gonzalez J.B."/>
            <person name="Henrissat B."/>
            <person name="Kuo A."/>
            <person name="Liang C."/>
            <person name="Lipzen A."/>
            <person name="Lutzoni F."/>
            <person name="Magnuson J."/>
            <person name="Mondo S."/>
            <person name="Nolan M."/>
            <person name="Ohm R."/>
            <person name="Pangilinan J."/>
            <person name="Park H.-J."/>
            <person name="Ramirez L."/>
            <person name="Alfaro M."/>
            <person name="Sun H."/>
            <person name="Tritt A."/>
            <person name="Yoshinaga Y."/>
            <person name="Zwiers L.-H."/>
            <person name="Turgeon B.G."/>
            <person name="Goodwin S.B."/>
            <person name="Spatafora J.W."/>
            <person name="Crous P.W."/>
            <person name="Grigoriev I.V."/>
        </authorList>
    </citation>
    <scope>NUCLEOTIDE SEQUENCE</scope>
    <source>
        <strain evidence="6 8">CBS 781.70</strain>
    </source>
</reference>
<gene>
    <name evidence="6 8" type="ORF">P152DRAFT_382617</name>
</gene>
<evidence type="ECO:0000313" key="8">
    <source>
        <dbReference type="RefSeq" id="XP_033532849.1"/>
    </source>
</evidence>
<dbReference type="InterPro" id="IPR010487">
    <property type="entry name" value="NGRN/Rrg9"/>
</dbReference>
<evidence type="ECO:0000313" key="7">
    <source>
        <dbReference type="Proteomes" id="UP000504638"/>
    </source>
</evidence>
<dbReference type="AlphaFoldDB" id="A0A6G1FZL4"/>
<feature type="non-terminal residue" evidence="6">
    <location>
        <position position="1"/>
    </location>
</feature>
<comment type="function">
    <text evidence="1">Required for respiratory activity and maintenance and expression of the mitochondrial genome.</text>
</comment>
<reference evidence="8" key="3">
    <citation type="submission" date="2025-04" db="UniProtKB">
        <authorList>
            <consortium name="RefSeq"/>
        </authorList>
    </citation>
    <scope>IDENTIFICATION</scope>
    <source>
        <strain evidence="8">CBS 781.70</strain>
    </source>
</reference>
<dbReference type="PANTHER" id="PTHR13475:SF3">
    <property type="entry name" value="NEUGRIN"/>
    <property type="match status" value="1"/>
</dbReference>
<evidence type="ECO:0000256" key="5">
    <source>
        <dbReference type="ARBA" id="ARBA00022946"/>
    </source>
</evidence>